<proteinExistence type="predicted"/>
<organism evidence="1 2">
    <name type="scientific">Mesonia hippocampi</name>
    <dbReference type="NCBI Taxonomy" id="1628250"/>
    <lineage>
        <taxon>Bacteria</taxon>
        <taxon>Pseudomonadati</taxon>
        <taxon>Bacteroidota</taxon>
        <taxon>Flavobacteriia</taxon>
        <taxon>Flavobacteriales</taxon>
        <taxon>Flavobacteriaceae</taxon>
        <taxon>Mesonia</taxon>
    </lineage>
</organism>
<keyword evidence="2" id="KW-1185">Reference proteome</keyword>
<evidence type="ECO:0000313" key="2">
    <source>
        <dbReference type="Proteomes" id="UP000553034"/>
    </source>
</evidence>
<name>A0A840EXK6_9FLAO</name>
<dbReference type="CDD" id="cd24013">
    <property type="entry name" value="ASKHA_ATPase_BT3980-like"/>
    <property type="match status" value="1"/>
</dbReference>
<reference evidence="1 2" key="1">
    <citation type="submission" date="2020-08" db="EMBL/GenBank/DDBJ databases">
        <title>Genomic Encyclopedia of Type Strains, Phase IV (KMG-IV): sequencing the most valuable type-strain genomes for metagenomic binning, comparative biology and taxonomic classification.</title>
        <authorList>
            <person name="Goeker M."/>
        </authorList>
    </citation>
    <scope>NUCLEOTIDE SEQUENCE [LARGE SCALE GENOMIC DNA]</scope>
    <source>
        <strain evidence="1 2">DSM 29568</strain>
    </source>
</reference>
<dbReference type="RefSeq" id="WP_183477914.1">
    <property type="nucleotide sequence ID" value="NZ_JACIFO010000007.1"/>
</dbReference>
<dbReference type="InterPro" id="IPR024213">
    <property type="entry name" value="DUF3822"/>
</dbReference>
<protein>
    <recommendedName>
        <fullName evidence="3">DUF3822 family protein</fullName>
    </recommendedName>
</protein>
<evidence type="ECO:0008006" key="3">
    <source>
        <dbReference type="Google" id="ProtNLM"/>
    </source>
</evidence>
<evidence type="ECO:0000313" key="1">
    <source>
        <dbReference type="EMBL" id="MBB4119567.1"/>
    </source>
</evidence>
<dbReference type="Gene3D" id="3.30.420.250">
    <property type="match status" value="1"/>
</dbReference>
<comment type="caution">
    <text evidence="1">The sequence shown here is derived from an EMBL/GenBank/DDBJ whole genome shotgun (WGS) entry which is preliminary data.</text>
</comment>
<dbReference type="EMBL" id="JACIFO010000007">
    <property type="protein sequence ID" value="MBB4119567.1"/>
    <property type="molecule type" value="Genomic_DNA"/>
</dbReference>
<sequence>MAITTNKHKDNNYILSILISQDGLSFCTATAGESKKIIAYEHKKINSSASPITVLESLQPEVQKLQQTYQLSKVIVVYANTLYTLVPNDFFDENKLSQYLKFNIKILETDYITYDDIPYLATKNVFIPLTNINNYLFDTFGSFTFTHSVSLLVNSVQQQLLETTTQGFIQVYPTHFDLSIFSDKKLILANSFSYYTPEDFIYYLLFSLEQLNIKPTKIKLYLGGDINIGTATYNYIETYIKHVYFFTKEENINNNLIDNENILINKDYHTNHLILKSLFCE</sequence>
<dbReference type="AlphaFoldDB" id="A0A840EXK6"/>
<accession>A0A840EXK6</accession>
<gene>
    <name evidence="1" type="ORF">GGR32_001869</name>
</gene>
<dbReference type="Proteomes" id="UP000553034">
    <property type="component" value="Unassembled WGS sequence"/>
</dbReference>
<dbReference type="Pfam" id="PF12864">
    <property type="entry name" value="DUF3822"/>
    <property type="match status" value="1"/>
</dbReference>
<dbReference type="Gene3D" id="3.30.420.260">
    <property type="match status" value="1"/>
</dbReference>